<name>A0A9Q3V140_9FLAO</name>
<comment type="caution">
    <text evidence="5">The sequence shown here is derived from an EMBL/GenBank/DDBJ whole genome shotgun (WGS) entry which is preliminary data.</text>
</comment>
<protein>
    <submittedName>
        <fullName evidence="5">Response regulator</fullName>
    </submittedName>
</protein>
<dbReference type="Pfam" id="PF00072">
    <property type="entry name" value="Response_reg"/>
    <property type="match status" value="1"/>
</dbReference>
<keyword evidence="1" id="KW-0597">Phosphoprotein</keyword>
<sequence>MKLILIEDDQHKAKQIIQFMSESFTEASIELKKSYQSGLKELLTHNFDLVLLDMQLPNFDIKPGEDGYKFRKLAGIDIMRELTRKRKNCKIIVITQFETFGEGEFYIDLANLKQMLKSEFSAMYIDTIFYSPDNSLWQKELLELIQNKISC</sequence>
<dbReference type="EMBL" id="JAJJML010000002">
    <property type="protein sequence ID" value="MCC9037049.1"/>
    <property type="molecule type" value="Genomic_DNA"/>
</dbReference>
<organism evidence="5 7">
    <name type="scientific">Chryseobacterium muglaense</name>
    <dbReference type="NCBI Taxonomy" id="2893752"/>
    <lineage>
        <taxon>Bacteria</taxon>
        <taxon>Pseudomonadati</taxon>
        <taxon>Bacteroidota</taxon>
        <taxon>Flavobacteriia</taxon>
        <taxon>Flavobacteriales</taxon>
        <taxon>Weeksellaceae</taxon>
        <taxon>Chryseobacterium group</taxon>
        <taxon>Chryseobacterium</taxon>
    </lineage>
</organism>
<dbReference type="EMBL" id="JAJJML010000001">
    <property type="protein sequence ID" value="MCC9035027.1"/>
    <property type="molecule type" value="Genomic_DNA"/>
</dbReference>
<evidence type="ECO:0000313" key="7">
    <source>
        <dbReference type="Proteomes" id="UP001107960"/>
    </source>
</evidence>
<reference evidence="6" key="2">
    <citation type="submission" date="2023-07" db="EMBL/GenBank/DDBJ databases">
        <title>Description of novel Chryseobacterium sp. strain C-2.</title>
        <authorList>
            <person name="Saticioglu I.B."/>
        </authorList>
    </citation>
    <scope>NUCLEOTIDE SEQUENCE [LARGE SCALE GENOMIC DNA]</scope>
    <source>
        <strain evidence="6">C-2</strain>
    </source>
</reference>
<dbReference type="InterPro" id="IPR001789">
    <property type="entry name" value="Sig_transdc_resp-reg_receiver"/>
</dbReference>
<keyword evidence="6" id="KW-1185">Reference proteome</keyword>
<feature type="domain" description="Response regulatory" evidence="2">
    <location>
        <begin position="2"/>
        <end position="128"/>
    </location>
</feature>
<dbReference type="InterPro" id="IPR011006">
    <property type="entry name" value="CheY-like_superfamily"/>
</dbReference>
<evidence type="ECO:0000313" key="3">
    <source>
        <dbReference type="EMBL" id="MBD3905943.1"/>
    </source>
</evidence>
<reference evidence="3" key="3">
    <citation type="submission" date="2024-05" db="EMBL/GenBank/DDBJ databases">
        <title>Description of novel Chryseobacterium sp. strain C-2.</title>
        <authorList>
            <person name="Saticioglu I.B."/>
        </authorList>
    </citation>
    <scope>NUCLEOTIDE SEQUENCE</scope>
    <source>
        <strain evidence="3">C-2</strain>
    </source>
</reference>
<evidence type="ECO:0000313" key="5">
    <source>
        <dbReference type="EMBL" id="MCC9037049.1"/>
    </source>
</evidence>
<proteinExistence type="predicted"/>
<dbReference type="Gene3D" id="3.40.50.2300">
    <property type="match status" value="1"/>
</dbReference>
<feature type="modified residue" description="4-aspartylphosphate" evidence="1">
    <location>
        <position position="53"/>
    </location>
</feature>
<accession>A0A9Q3V140</accession>
<dbReference type="SUPFAM" id="SSF52172">
    <property type="entry name" value="CheY-like"/>
    <property type="match status" value="1"/>
</dbReference>
<evidence type="ECO:0000313" key="6">
    <source>
        <dbReference type="Proteomes" id="UP000603715"/>
    </source>
</evidence>
<reference evidence="5" key="1">
    <citation type="submission" date="2021-11" db="EMBL/GenBank/DDBJ databases">
        <title>Description of novel Chryseobacterium species.</title>
        <authorList>
            <person name="Saticioglu I.B."/>
            <person name="Ay H."/>
            <person name="Altun S."/>
            <person name="Duman M."/>
        </authorList>
    </citation>
    <scope>NUCLEOTIDE SEQUENCE</scope>
    <source>
        <strain evidence="5">C-39</strain>
    </source>
</reference>
<dbReference type="PROSITE" id="PS50110">
    <property type="entry name" value="RESPONSE_REGULATORY"/>
    <property type="match status" value="1"/>
</dbReference>
<evidence type="ECO:0000259" key="2">
    <source>
        <dbReference type="PROSITE" id="PS50110"/>
    </source>
</evidence>
<gene>
    <name evidence="3" type="ORF">IEW27_15255</name>
    <name evidence="4" type="ORF">LNP80_12300</name>
    <name evidence="5" type="ORF">LNP80_22825</name>
</gene>
<dbReference type="AlphaFoldDB" id="A0A9Q3V140"/>
<evidence type="ECO:0000313" key="4">
    <source>
        <dbReference type="EMBL" id="MCC9035027.1"/>
    </source>
</evidence>
<evidence type="ECO:0000256" key="1">
    <source>
        <dbReference type="PROSITE-ProRule" id="PRU00169"/>
    </source>
</evidence>
<dbReference type="Proteomes" id="UP001107960">
    <property type="component" value="Unassembled WGS sequence"/>
</dbReference>
<dbReference type="EMBL" id="JACXXP010000022">
    <property type="protein sequence ID" value="MBD3905943.1"/>
    <property type="molecule type" value="Genomic_DNA"/>
</dbReference>
<dbReference type="Proteomes" id="UP000603715">
    <property type="component" value="Unassembled WGS sequence"/>
</dbReference>
<dbReference type="RefSeq" id="WP_191180370.1">
    <property type="nucleotide sequence ID" value="NZ_JACXXP010000022.1"/>
</dbReference>
<dbReference type="GO" id="GO:0000160">
    <property type="term" value="P:phosphorelay signal transduction system"/>
    <property type="evidence" value="ECO:0007669"/>
    <property type="project" value="InterPro"/>
</dbReference>